<evidence type="ECO:0008006" key="3">
    <source>
        <dbReference type="Google" id="ProtNLM"/>
    </source>
</evidence>
<proteinExistence type="predicted"/>
<evidence type="ECO:0000313" key="2">
    <source>
        <dbReference type="Proteomes" id="UP000538929"/>
    </source>
</evidence>
<name>A0A7W3TIG8_9ACTN</name>
<protein>
    <recommendedName>
        <fullName evidence="3">DDE-type integrase/transposase/recombinase</fullName>
    </recommendedName>
</protein>
<organism evidence="1 2">
    <name type="scientific">Streptomyces alkaliphilus</name>
    <dbReference type="NCBI Taxonomy" id="1472722"/>
    <lineage>
        <taxon>Bacteria</taxon>
        <taxon>Bacillati</taxon>
        <taxon>Actinomycetota</taxon>
        <taxon>Actinomycetes</taxon>
        <taxon>Kitasatosporales</taxon>
        <taxon>Streptomycetaceae</taxon>
        <taxon>Streptomyces</taxon>
    </lineage>
</organism>
<dbReference type="Proteomes" id="UP000538929">
    <property type="component" value="Unassembled WGS sequence"/>
</dbReference>
<evidence type="ECO:0000313" key="1">
    <source>
        <dbReference type="EMBL" id="MBB0247463.1"/>
    </source>
</evidence>
<dbReference type="EMBL" id="VKHT01001788">
    <property type="protein sequence ID" value="MBB0247463.1"/>
    <property type="molecule type" value="Genomic_DNA"/>
</dbReference>
<sequence>MSKARLVITAVTIEHRPVASKIVLDTFRQAAQLHGYPASTLTDNGLVYTVRLAGPSRRGGR</sequence>
<dbReference type="AlphaFoldDB" id="A0A7W3TIG8"/>
<feature type="non-terminal residue" evidence="1">
    <location>
        <position position="61"/>
    </location>
</feature>
<reference evidence="2" key="1">
    <citation type="submission" date="2019-10" db="EMBL/GenBank/DDBJ databases">
        <title>Streptomyces sp. nov., a novel actinobacterium isolated from alkaline environment.</title>
        <authorList>
            <person name="Golinska P."/>
        </authorList>
    </citation>
    <scope>NUCLEOTIDE SEQUENCE [LARGE SCALE GENOMIC DNA]</scope>
    <source>
        <strain evidence="2">DSM 42118</strain>
    </source>
</reference>
<accession>A0A7W3TIG8</accession>
<gene>
    <name evidence="1" type="ORF">FNQ90_25900</name>
</gene>
<keyword evidence="2" id="KW-1185">Reference proteome</keyword>
<comment type="caution">
    <text evidence="1">The sequence shown here is derived from an EMBL/GenBank/DDBJ whole genome shotgun (WGS) entry which is preliminary data.</text>
</comment>